<sequence length="91" mass="9989">METDSLEVVNLWATRHDSRSVVAPILLDIGELTTCFSSFDICHVVRSANEPAHICAKHACTIDRTDSWLDNTPGFLVSALLADCPANTFNQ</sequence>
<accession>A0A3B5XXJ3</accession>
<dbReference type="GO" id="GO:0003676">
    <property type="term" value="F:nucleic acid binding"/>
    <property type="evidence" value="ECO:0007669"/>
    <property type="project" value="InterPro"/>
</dbReference>
<dbReference type="EnsemblPlants" id="TraesCS1A02G109900.1">
    <property type="protein sequence ID" value="TraesCS1A02G109900.1.cds1"/>
    <property type="gene ID" value="TraesCS1A02G109900"/>
</dbReference>
<dbReference type="Gramene" id="TraesROB_scaffold_029519_01G000100.1">
    <property type="protein sequence ID" value="TraesROB_scaffold_029519_01G000100.1"/>
    <property type="gene ID" value="TraesROB_scaffold_029519_01G000100"/>
</dbReference>
<evidence type="ECO:0000313" key="2">
    <source>
        <dbReference type="EnsemblPlants" id="TraesCS1A02G109900.1.cds1"/>
    </source>
</evidence>
<dbReference type="Proteomes" id="UP000019116">
    <property type="component" value="Chromosome 1A"/>
</dbReference>
<dbReference type="Gramene" id="TraesSTA1A03G00040430.1">
    <property type="protein sequence ID" value="TraesSTA1A03G00040430.1.CDS1"/>
    <property type="gene ID" value="TraesSTA1A03G00040430"/>
</dbReference>
<dbReference type="Gramene" id="TraesJUL1A03G00042420.1">
    <property type="protein sequence ID" value="TraesJUL1A03G00042420.1.CDS1"/>
    <property type="gene ID" value="TraesJUL1A03G00042420"/>
</dbReference>
<dbReference type="AlphaFoldDB" id="A0A3B5XXJ3"/>
<dbReference type="Gramene" id="TraesRN1A0100297600.1">
    <property type="protein sequence ID" value="TraesRN1A0100297600.1"/>
    <property type="gene ID" value="TraesRN1A0100297600"/>
</dbReference>
<keyword evidence="3" id="KW-1185">Reference proteome</keyword>
<dbReference type="GO" id="GO:0004523">
    <property type="term" value="F:RNA-DNA hybrid ribonuclease activity"/>
    <property type="evidence" value="ECO:0007669"/>
    <property type="project" value="InterPro"/>
</dbReference>
<reference evidence="2" key="1">
    <citation type="submission" date="2018-08" db="EMBL/GenBank/DDBJ databases">
        <authorList>
            <person name="Rossello M."/>
        </authorList>
    </citation>
    <scope>NUCLEOTIDE SEQUENCE [LARGE SCALE GENOMIC DNA]</scope>
    <source>
        <strain evidence="2">cv. Chinese Spring</strain>
    </source>
</reference>
<protein>
    <recommendedName>
        <fullName evidence="1">RNase H type-1 domain-containing protein</fullName>
    </recommendedName>
</protein>
<dbReference type="Gramene" id="TraesJAG1A03G00041160.1">
    <property type="protein sequence ID" value="TraesJAG1A03G00041160.1.CDS1"/>
    <property type="gene ID" value="TraesJAG1A03G00041160"/>
</dbReference>
<name>A0A3B5XXJ3_WHEAT</name>
<dbReference type="Gramene" id="TraesMAC1A03G00041530.1">
    <property type="protein sequence ID" value="TraesMAC1A03G00041530.1.CDS1"/>
    <property type="gene ID" value="TraesMAC1A03G00041530"/>
</dbReference>
<dbReference type="Gramene" id="TraesCLE_scaffold_034109_01G000200.1">
    <property type="protein sequence ID" value="TraesCLE_scaffold_034109_01G000200.1"/>
    <property type="gene ID" value="TraesCLE_scaffold_034109_01G000200"/>
</dbReference>
<dbReference type="InterPro" id="IPR002156">
    <property type="entry name" value="RNaseH_domain"/>
</dbReference>
<dbReference type="Gramene" id="TraesNOR1A03G00041130.1">
    <property type="protein sequence ID" value="TraesNOR1A03G00041130.1.CDS1"/>
    <property type="gene ID" value="TraesNOR1A03G00041130"/>
</dbReference>
<dbReference type="Gramene" id="TraesCAD_scaffold_058646_01G000200.1">
    <property type="protein sequence ID" value="TraesCAD_scaffold_058646_01G000200.1"/>
    <property type="gene ID" value="TraesCAD_scaffold_058646_01G000200"/>
</dbReference>
<dbReference type="Gramene" id="TraesLDM1A03G00042020.1">
    <property type="protein sequence ID" value="TraesLDM1A03G00042020.1.CDS1"/>
    <property type="gene ID" value="TraesLDM1A03G00042020"/>
</dbReference>
<dbReference type="Gramene" id="TraesLAC1A03G00042740.1">
    <property type="protein sequence ID" value="TraesLAC1A03G00042740.1.CDS1"/>
    <property type="gene ID" value="TraesLAC1A03G00042740"/>
</dbReference>
<dbReference type="STRING" id="4565.A0A3B5XXJ3"/>
<dbReference type="Pfam" id="PF13456">
    <property type="entry name" value="RVT_3"/>
    <property type="match status" value="1"/>
</dbReference>
<dbReference type="Gramene" id="TraesCS1A03G0265900.1">
    <property type="protein sequence ID" value="TraesCS1A03G0265900.1.CDS1"/>
    <property type="gene ID" value="TraesCS1A03G0265900"/>
</dbReference>
<proteinExistence type="predicted"/>
<dbReference type="Gramene" id="TraesCS1A02G109900.1">
    <property type="protein sequence ID" value="TraesCS1A02G109900.1.cds1"/>
    <property type="gene ID" value="TraesCS1A02G109900"/>
</dbReference>
<organism evidence="2">
    <name type="scientific">Triticum aestivum</name>
    <name type="common">Wheat</name>
    <dbReference type="NCBI Taxonomy" id="4565"/>
    <lineage>
        <taxon>Eukaryota</taxon>
        <taxon>Viridiplantae</taxon>
        <taxon>Streptophyta</taxon>
        <taxon>Embryophyta</taxon>
        <taxon>Tracheophyta</taxon>
        <taxon>Spermatophyta</taxon>
        <taxon>Magnoliopsida</taxon>
        <taxon>Liliopsida</taxon>
        <taxon>Poales</taxon>
        <taxon>Poaceae</taxon>
        <taxon>BOP clade</taxon>
        <taxon>Pooideae</taxon>
        <taxon>Triticodae</taxon>
        <taxon>Triticeae</taxon>
        <taxon>Triticinae</taxon>
        <taxon>Triticum</taxon>
    </lineage>
</organism>
<dbReference type="Gramene" id="TraesARI1A03G00041750.1">
    <property type="protein sequence ID" value="TraesARI1A03G00041750.1.CDS1"/>
    <property type="gene ID" value="TraesARI1A03G00041750"/>
</dbReference>
<reference evidence="2" key="2">
    <citation type="submission" date="2018-10" db="UniProtKB">
        <authorList>
            <consortium name="EnsemblPlants"/>
        </authorList>
    </citation>
    <scope>IDENTIFICATION</scope>
</reference>
<dbReference type="Gramene" id="TraesWEE_scaffold_052106_01G000100.1">
    <property type="protein sequence ID" value="TraesWEE_scaffold_052106_01G000100.1"/>
    <property type="gene ID" value="TraesWEE_scaffold_052106_01G000100"/>
</dbReference>
<evidence type="ECO:0000313" key="3">
    <source>
        <dbReference type="Proteomes" id="UP000019116"/>
    </source>
</evidence>
<dbReference type="Gramene" id="TraesSYM1A03G00042320.1">
    <property type="protein sequence ID" value="TraesSYM1A03G00042320.1.CDS1"/>
    <property type="gene ID" value="TraesSYM1A03G00042320"/>
</dbReference>
<evidence type="ECO:0000259" key="1">
    <source>
        <dbReference type="Pfam" id="PF13456"/>
    </source>
</evidence>
<dbReference type="Gramene" id="TraesPARA_EIv1.0_0076890.1">
    <property type="protein sequence ID" value="TraesPARA_EIv1.0_0076890.1.CDS1"/>
    <property type="gene ID" value="TraesPARA_EIv1.0_0076890"/>
</dbReference>
<feature type="domain" description="RNase H type-1" evidence="1">
    <location>
        <begin position="1"/>
        <end position="59"/>
    </location>
</feature>